<sequence length="44" mass="4892">MSIKMKDLLKENFSGTLMGGFISQSPFHNNVSLSKIVKEKYGDA</sequence>
<reference evidence="1" key="1">
    <citation type="submission" date="2018-05" db="EMBL/GenBank/DDBJ databases">
        <authorList>
            <person name="Lanie J.A."/>
            <person name="Ng W.-L."/>
            <person name="Kazmierczak K.M."/>
            <person name="Andrzejewski T.M."/>
            <person name="Davidsen T.M."/>
            <person name="Wayne K.J."/>
            <person name="Tettelin H."/>
            <person name="Glass J.I."/>
            <person name="Rusch D."/>
            <person name="Podicherti R."/>
            <person name="Tsui H.-C.T."/>
            <person name="Winkler M.E."/>
        </authorList>
    </citation>
    <scope>NUCLEOTIDE SEQUENCE</scope>
</reference>
<evidence type="ECO:0000313" key="1">
    <source>
        <dbReference type="EMBL" id="SVE58979.1"/>
    </source>
</evidence>
<organism evidence="1">
    <name type="scientific">marine metagenome</name>
    <dbReference type="NCBI Taxonomy" id="408172"/>
    <lineage>
        <taxon>unclassified sequences</taxon>
        <taxon>metagenomes</taxon>
        <taxon>ecological metagenomes</taxon>
    </lineage>
</organism>
<feature type="non-terminal residue" evidence="1">
    <location>
        <position position="1"/>
    </location>
</feature>
<accession>A0A383EQS6</accession>
<dbReference type="EMBL" id="UINC01227893">
    <property type="protein sequence ID" value="SVE58979.1"/>
    <property type="molecule type" value="Genomic_DNA"/>
</dbReference>
<proteinExistence type="predicted"/>
<protein>
    <submittedName>
        <fullName evidence="1">Uncharacterized protein</fullName>
    </submittedName>
</protein>
<feature type="non-terminal residue" evidence="1">
    <location>
        <position position="44"/>
    </location>
</feature>
<gene>
    <name evidence="1" type="ORF">METZ01_LOCUS511833</name>
</gene>
<dbReference type="AlphaFoldDB" id="A0A383EQS6"/>
<name>A0A383EQS6_9ZZZZ</name>